<name>A0A7M4FHA6_CROPO</name>
<proteinExistence type="predicted"/>
<sequence length="118" mass="12813">PIRALGLQWRLWSQFKCSNKKHALYTGRWIGGSFIWHELTGSGQAGGSIGEGWWDQEGSLLHQGVIFSPSYFPTPGEEHAPTSEPTPLILPAPPITPTYFHQLQAPGNASETSTGSGL</sequence>
<evidence type="ECO:0000313" key="2">
    <source>
        <dbReference type="Proteomes" id="UP000594220"/>
    </source>
</evidence>
<reference evidence="1" key="1">
    <citation type="submission" date="2025-08" db="UniProtKB">
        <authorList>
            <consortium name="Ensembl"/>
        </authorList>
    </citation>
    <scope>IDENTIFICATION</scope>
</reference>
<keyword evidence="2" id="KW-1185">Reference proteome</keyword>
<evidence type="ECO:0000313" key="1">
    <source>
        <dbReference type="Ensembl" id="ENSCPRP00005025042.1"/>
    </source>
</evidence>
<dbReference type="Proteomes" id="UP000594220">
    <property type="component" value="Unplaced"/>
</dbReference>
<accession>A0A7M4FHA6</accession>
<organism evidence="1 2">
    <name type="scientific">Crocodylus porosus</name>
    <name type="common">Saltwater crocodile</name>
    <name type="synonym">Estuarine crocodile</name>
    <dbReference type="NCBI Taxonomy" id="8502"/>
    <lineage>
        <taxon>Eukaryota</taxon>
        <taxon>Metazoa</taxon>
        <taxon>Chordata</taxon>
        <taxon>Craniata</taxon>
        <taxon>Vertebrata</taxon>
        <taxon>Euteleostomi</taxon>
        <taxon>Archelosauria</taxon>
        <taxon>Archosauria</taxon>
        <taxon>Crocodylia</taxon>
        <taxon>Longirostres</taxon>
        <taxon>Crocodylidae</taxon>
        <taxon>Crocodylus</taxon>
    </lineage>
</organism>
<dbReference type="AlphaFoldDB" id="A0A7M4FHA6"/>
<dbReference type="Ensembl" id="ENSCPRT00005029224.1">
    <property type="protein sequence ID" value="ENSCPRP00005025042.1"/>
    <property type="gene ID" value="ENSCPRG00005017378.1"/>
</dbReference>
<protein>
    <submittedName>
        <fullName evidence="1">Uncharacterized protein</fullName>
    </submittedName>
</protein>
<reference evidence="1" key="2">
    <citation type="submission" date="2025-09" db="UniProtKB">
        <authorList>
            <consortium name="Ensembl"/>
        </authorList>
    </citation>
    <scope>IDENTIFICATION</scope>
</reference>